<gene>
    <name evidence="1" type="ORF">D5281_21630</name>
</gene>
<accession>A0A9X5BK33</accession>
<evidence type="ECO:0000313" key="1">
    <source>
        <dbReference type="EMBL" id="NBJ95087.1"/>
    </source>
</evidence>
<organism evidence="1 2">
    <name type="scientific">Parablautia muri</name>
    <dbReference type="NCBI Taxonomy" id="2320879"/>
    <lineage>
        <taxon>Bacteria</taxon>
        <taxon>Bacillati</taxon>
        <taxon>Bacillota</taxon>
        <taxon>Clostridia</taxon>
        <taxon>Lachnospirales</taxon>
        <taxon>Lachnospiraceae</taxon>
        <taxon>Parablautia</taxon>
    </lineage>
</organism>
<sequence>MTVFLVILLWKIVWYPSIQPEEVSAEGSTLQDLPAPENPRWDGETGIGLWGNVPESGIDSENSVRISCVGEIRPNHLTLRMMCGKRKMMI</sequence>
<dbReference type="Proteomes" id="UP001154420">
    <property type="component" value="Unassembled WGS sequence"/>
</dbReference>
<reference evidence="1" key="1">
    <citation type="submission" date="2018-09" db="EMBL/GenBank/DDBJ databases">
        <title>Murine metabolic-syndrome-specific gut microbial biobank.</title>
        <authorList>
            <person name="Liu C."/>
        </authorList>
    </citation>
    <scope>NUCLEOTIDE SEQUENCE</scope>
    <source>
        <strain evidence="1">D42-62</strain>
    </source>
</reference>
<dbReference type="RefSeq" id="WP_160562040.1">
    <property type="nucleotide sequence ID" value="NZ_QZDT01000064.1"/>
</dbReference>
<name>A0A9X5BK33_9FIRM</name>
<comment type="caution">
    <text evidence="1">The sequence shown here is derived from an EMBL/GenBank/DDBJ whole genome shotgun (WGS) entry which is preliminary data.</text>
</comment>
<protein>
    <submittedName>
        <fullName evidence="1">Uncharacterized protein</fullName>
    </submittedName>
</protein>
<evidence type="ECO:0000313" key="2">
    <source>
        <dbReference type="Proteomes" id="UP001154420"/>
    </source>
</evidence>
<proteinExistence type="predicted"/>
<keyword evidence="2" id="KW-1185">Reference proteome</keyword>
<dbReference type="EMBL" id="QZDT01000064">
    <property type="protein sequence ID" value="NBJ95087.1"/>
    <property type="molecule type" value="Genomic_DNA"/>
</dbReference>
<dbReference type="AlphaFoldDB" id="A0A9X5BK33"/>